<dbReference type="CDD" id="cd07247">
    <property type="entry name" value="SgaA_N_like"/>
    <property type="match status" value="1"/>
</dbReference>
<dbReference type="KEGG" id="bsol:FSW04_01930"/>
<dbReference type="InterPro" id="IPR037523">
    <property type="entry name" value="VOC_core"/>
</dbReference>
<dbReference type="InterPro" id="IPR004360">
    <property type="entry name" value="Glyas_Fos-R_dOase_dom"/>
</dbReference>
<dbReference type="InterPro" id="IPR052164">
    <property type="entry name" value="Anthracycline_SecMetBiosynth"/>
</dbReference>
<dbReference type="SUPFAM" id="SSF54593">
    <property type="entry name" value="Glyoxalase/Bleomycin resistance protein/Dihydroxybiphenyl dioxygenase"/>
    <property type="match status" value="2"/>
</dbReference>
<protein>
    <submittedName>
        <fullName evidence="2">VOC family protein</fullName>
    </submittedName>
</protein>
<feature type="domain" description="VOC" evidence="1">
    <location>
        <begin position="11"/>
        <end position="127"/>
    </location>
</feature>
<reference evidence="2 3" key="1">
    <citation type="journal article" date="2018" name="J. Microbiol.">
        <title>Baekduia soli gen. nov., sp. nov., a novel bacterium isolated from the soil of Baekdu Mountain and proposal of a novel family name, Baekduiaceae fam. nov.</title>
        <authorList>
            <person name="An D.S."/>
            <person name="Siddiqi M.Z."/>
            <person name="Kim K.H."/>
            <person name="Yu H.S."/>
            <person name="Im W.T."/>
        </authorList>
    </citation>
    <scope>NUCLEOTIDE SEQUENCE [LARGE SCALE GENOMIC DNA]</scope>
    <source>
        <strain evidence="2 3">BR7-21</strain>
    </source>
</reference>
<gene>
    <name evidence="2" type="ORF">FSW04_01930</name>
</gene>
<dbReference type="Proteomes" id="UP000321805">
    <property type="component" value="Chromosome"/>
</dbReference>
<evidence type="ECO:0000313" key="3">
    <source>
        <dbReference type="Proteomes" id="UP000321805"/>
    </source>
</evidence>
<dbReference type="InterPro" id="IPR041581">
    <property type="entry name" value="Glyoxalase_6"/>
</dbReference>
<accession>A0A5B8U0G9</accession>
<dbReference type="PANTHER" id="PTHR33993:SF14">
    <property type="entry name" value="GB|AAF24581.1"/>
    <property type="match status" value="1"/>
</dbReference>
<proteinExistence type="predicted"/>
<dbReference type="InterPro" id="IPR029068">
    <property type="entry name" value="Glyas_Bleomycin-R_OHBP_Dase"/>
</dbReference>
<dbReference type="Gene3D" id="3.10.180.10">
    <property type="entry name" value="2,3-Dihydroxybiphenyl 1,2-Dioxygenase, domain 1"/>
    <property type="match status" value="2"/>
</dbReference>
<evidence type="ECO:0000259" key="1">
    <source>
        <dbReference type="PROSITE" id="PS51819"/>
    </source>
</evidence>
<dbReference type="Pfam" id="PF00903">
    <property type="entry name" value="Glyoxalase"/>
    <property type="match status" value="1"/>
</dbReference>
<dbReference type="PROSITE" id="PS51819">
    <property type="entry name" value="VOC"/>
    <property type="match status" value="2"/>
</dbReference>
<dbReference type="AlphaFoldDB" id="A0A5B8U0G9"/>
<feature type="domain" description="VOC" evidence="1">
    <location>
        <begin position="141"/>
        <end position="276"/>
    </location>
</feature>
<dbReference type="EMBL" id="CP042430">
    <property type="protein sequence ID" value="QEC46458.1"/>
    <property type="molecule type" value="Genomic_DNA"/>
</dbReference>
<dbReference type="OrthoDB" id="9793039at2"/>
<name>A0A5B8U0G9_9ACTN</name>
<organism evidence="2 3">
    <name type="scientific">Baekduia soli</name>
    <dbReference type="NCBI Taxonomy" id="496014"/>
    <lineage>
        <taxon>Bacteria</taxon>
        <taxon>Bacillati</taxon>
        <taxon>Actinomycetota</taxon>
        <taxon>Thermoleophilia</taxon>
        <taxon>Solirubrobacterales</taxon>
        <taxon>Baekduiaceae</taxon>
        <taxon>Baekduia</taxon>
    </lineage>
</organism>
<keyword evidence="3" id="KW-1185">Reference proteome</keyword>
<evidence type="ECO:0000313" key="2">
    <source>
        <dbReference type="EMBL" id="QEC46458.1"/>
    </source>
</evidence>
<dbReference type="Pfam" id="PF18029">
    <property type="entry name" value="Glyoxalase_6"/>
    <property type="match status" value="1"/>
</dbReference>
<dbReference type="PANTHER" id="PTHR33993">
    <property type="entry name" value="GLYOXALASE-RELATED"/>
    <property type="match status" value="1"/>
</dbReference>
<dbReference type="RefSeq" id="WP_146915685.1">
    <property type="nucleotide sequence ID" value="NZ_CP042430.1"/>
</dbReference>
<sequence>MTEQDRYIPGVPCWIDATEPDPEAAAAFYAGLFAWELEDVAPPEAPGRYFMARLPGGDVGAVGSQPEGAAAAATWNTYIWVQDADATAERVRAAGGRVLTEPFEVGDAGRTAVVADPEGAVFSLWQARRHRGAAVVNEPGSLNFNVLHTRDAGGAAAFYGAVFGWEPLPVGDGTAWALAGYGDVLEQRNPGMREGMAAMGAPARFEDVVASLLVMGDDEPGAAHWAVTFGVDDADAVAARATELGGRVVVAPFDAPWVRMAVLADPQGATFTASRFTPENKDL</sequence>